<dbReference type="InParanoid" id="G3GZ75"/>
<dbReference type="Proteomes" id="UP000001075">
    <property type="component" value="Unassembled WGS sequence"/>
</dbReference>
<sequence length="71" mass="7800">MVVSDPHILAYSFYPQSVPFAPHSSEKQELYTDVLIFQQEVHGGGVPFNDCEESLKASPFSQGYGSSSLAF</sequence>
<dbReference type="EMBL" id="JH000073">
    <property type="protein sequence ID" value="EGV98157.1"/>
    <property type="molecule type" value="Genomic_DNA"/>
</dbReference>
<evidence type="ECO:0000313" key="1">
    <source>
        <dbReference type="EMBL" id="EGV98157.1"/>
    </source>
</evidence>
<protein>
    <submittedName>
        <fullName evidence="1">Uncharacterized protein</fullName>
    </submittedName>
</protein>
<gene>
    <name evidence="1" type="ORF">I79_003106</name>
</gene>
<name>G3GZ75_CRIGR</name>
<proteinExistence type="predicted"/>
<evidence type="ECO:0000313" key="2">
    <source>
        <dbReference type="Proteomes" id="UP000001075"/>
    </source>
</evidence>
<reference evidence="2" key="1">
    <citation type="journal article" date="2011" name="Nat. Biotechnol.">
        <title>The genomic sequence of the Chinese hamster ovary (CHO)-K1 cell line.</title>
        <authorList>
            <person name="Xu X."/>
            <person name="Nagarajan H."/>
            <person name="Lewis N.E."/>
            <person name="Pan S."/>
            <person name="Cai Z."/>
            <person name="Liu X."/>
            <person name="Chen W."/>
            <person name="Xie M."/>
            <person name="Wang W."/>
            <person name="Hammond S."/>
            <person name="Andersen M.R."/>
            <person name="Neff N."/>
            <person name="Passarelli B."/>
            <person name="Koh W."/>
            <person name="Fan H.C."/>
            <person name="Wang J."/>
            <person name="Gui Y."/>
            <person name="Lee K.H."/>
            <person name="Betenbaugh M.J."/>
            <person name="Quake S.R."/>
            <person name="Famili I."/>
            <person name="Palsson B.O."/>
            <person name="Wang J."/>
        </authorList>
    </citation>
    <scope>NUCLEOTIDE SEQUENCE [LARGE SCALE GENOMIC DNA]</scope>
    <source>
        <strain evidence="2">CHO K1 cell line</strain>
    </source>
</reference>
<accession>G3GZ75</accession>
<dbReference type="AlphaFoldDB" id="G3GZ75"/>
<organism evidence="1 2">
    <name type="scientific">Cricetulus griseus</name>
    <name type="common">Chinese hamster</name>
    <name type="synonym">Cricetulus barabensis griseus</name>
    <dbReference type="NCBI Taxonomy" id="10029"/>
    <lineage>
        <taxon>Eukaryota</taxon>
        <taxon>Metazoa</taxon>
        <taxon>Chordata</taxon>
        <taxon>Craniata</taxon>
        <taxon>Vertebrata</taxon>
        <taxon>Euteleostomi</taxon>
        <taxon>Mammalia</taxon>
        <taxon>Eutheria</taxon>
        <taxon>Euarchontoglires</taxon>
        <taxon>Glires</taxon>
        <taxon>Rodentia</taxon>
        <taxon>Myomorpha</taxon>
        <taxon>Muroidea</taxon>
        <taxon>Cricetidae</taxon>
        <taxon>Cricetinae</taxon>
        <taxon>Cricetulus</taxon>
    </lineage>
</organism>